<protein>
    <submittedName>
        <fullName evidence="1">Uncharacterized protein</fullName>
    </submittedName>
</protein>
<evidence type="ECO:0000313" key="1">
    <source>
        <dbReference type="EMBL" id="CAA07614.1"/>
    </source>
</evidence>
<proteinExistence type="evidence at transcript level"/>
<name>O82685_GERHY</name>
<accession>O82685</accession>
<reference evidence="1" key="2">
    <citation type="journal article" date="1998" name="Plant J.">
        <title>A bHLH transcription factor mediates organ, region and flower type specific signals on dihydroflavonol-4-reductase (dfr) gene expression in the inflorescence of Gerbera hybrida (Asteraceae).</title>
        <authorList>
            <person name="Elomaa P."/>
            <person name="Mehto M."/>
            <person name="Kotilainen M."/>
            <person name="Helariutta Y."/>
            <person name="Nevalainen L."/>
            <person name="Teeri T.H."/>
        </authorList>
    </citation>
    <scope>NUCLEOTIDE SEQUENCE</scope>
    <source>
        <tissue evidence="1">Corolla</tissue>
    </source>
</reference>
<reference evidence="1" key="1">
    <citation type="thesis" date="1996" institute="University of Helsinki" country="Department of Biosciences, Division of Genetics">
        <authorList>
            <person name="Elomaa P."/>
        </authorList>
    </citation>
    <scope>NUCLEOTIDE SEQUENCE</scope>
    <source>
        <tissue evidence="1">Corolla</tissue>
    </source>
</reference>
<dbReference type="AlphaFoldDB" id="O82685"/>
<organism evidence="1">
    <name type="scientific">Gerbera hybrida</name>
    <name type="common">Daisy</name>
    <dbReference type="NCBI Taxonomy" id="18101"/>
    <lineage>
        <taxon>Eukaryota</taxon>
        <taxon>Viridiplantae</taxon>
        <taxon>Streptophyta</taxon>
        <taxon>Embryophyta</taxon>
        <taxon>Tracheophyta</taxon>
        <taxon>Spermatophyta</taxon>
        <taxon>Magnoliopsida</taxon>
        <taxon>eudicotyledons</taxon>
        <taxon>Gunneridae</taxon>
        <taxon>Pentapetalae</taxon>
        <taxon>asterids</taxon>
        <taxon>campanulids</taxon>
        <taxon>Asterales</taxon>
        <taxon>Asteraceae</taxon>
        <taxon>Mutisioideae</taxon>
        <taxon>Mutisieae</taxon>
        <taxon>Gerbera</taxon>
    </lineage>
</organism>
<dbReference type="EMBL" id="AJ007709">
    <property type="protein sequence ID" value="CAA07614.1"/>
    <property type="molecule type" value="mRNA"/>
</dbReference>
<sequence>MAIFKIISSIFLDFHIITS</sequence>